<dbReference type="GO" id="GO:0005886">
    <property type="term" value="C:plasma membrane"/>
    <property type="evidence" value="ECO:0007669"/>
    <property type="project" value="TreeGrafter"/>
</dbReference>
<dbReference type="EMBL" id="CP016768">
    <property type="protein sequence ID" value="ASY09973.1"/>
    <property type="molecule type" value="Genomic_DNA"/>
</dbReference>
<protein>
    <submittedName>
        <fullName evidence="2">Bacterial/archaeal transporter family-2 protein</fullName>
    </submittedName>
</protein>
<dbReference type="KEGG" id="abam:B1s21122_06095"/>
<gene>
    <name evidence="2" type="ORF">B1s21122_06095</name>
</gene>
<keyword evidence="1" id="KW-1133">Transmembrane helix</keyword>
<feature type="transmembrane region" description="Helical" evidence="1">
    <location>
        <begin position="110"/>
        <end position="127"/>
    </location>
</feature>
<dbReference type="Pfam" id="PF04657">
    <property type="entry name" value="DMT_YdcZ"/>
    <property type="match status" value="2"/>
</dbReference>
<dbReference type="InterPro" id="IPR006750">
    <property type="entry name" value="YdcZ"/>
</dbReference>
<evidence type="ECO:0000256" key="1">
    <source>
        <dbReference type="SAM" id="Phobius"/>
    </source>
</evidence>
<feature type="transmembrane region" description="Helical" evidence="1">
    <location>
        <begin position="200"/>
        <end position="222"/>
    </location>
</feature>
<evidence type="ECO:0000313" key="2">
    <source>
        <dbReference type="EMBL" id="ASY09973.1"/>
    </source>
</evidence>
<dbReference type="Proteomes" id="UP000217153">
    <property type="component" value="Chromosome"/>
</dbReference>
<feature type="transmembrane region" description="Helical" evidence="1">
    <location>
        <begin position="46"/>
        <end position="66"/>
    </location>
</feature>
<dbReference type="AlphaFoldDB" id="A0A249JZL8"/>
<proteinExistence type="predicted"/>
<dbReference type="PANTHER" id="PTHR34821">
    <property type="entry name" value="INNER MEMBRANE PROTEIN YDCZ"/>
    <property type="match status" value="1"/>
</dbReference>
<dbReference type="OrthoDB" id="6463253at2"/>
<dbReference type="PANTHER" id="PTHR34821:SF2">
    <property type="entry name" value="INNER MEMBRANE PROTEIN YDCZ"/>
    <property type="match status" value="1"/>
</dbReference>
<evidence type="ECO:0000313" key="3">
    <source>
        <dbReference type="Proteomes" id="UP000217153"/>
    </source>
</evidence>
<sequence length="281" mass="29811">MGDSVEAAIVSFSTGLLFVTLIAVFRKDVRAGFRQIFKATKAGEMPPLTLAAGVLGASFVAMQTYVVPIAGVALFTVASLAGQTAISLWVDKLGLSGGAKSLITKRRVTAAIITVIAVAVSAWDRFAMSDFSILALSLALFAGTWVGVQRALNGRINSYSNKSFATSLLNFITGTSFLLVLLAIRSIFTDHSILNFKTAPWWMFLGGSIGVIYIALSAHIVQHLGVLEFTLFSVGGMLIGSLLIDFVFPTPGTHISPYLTAGIALTYLGVVANGQSRLSRR</sequence>
<accession>A0A249JZL8</accession>
<keyword evidence="1" id="KW-0472">Membrane</keyword>
<keyword evidence="1" id="KW-0812">Transmembrane</keyword>
<keyword evidence="3" id="KW-1185">Reference proteome</keyword>
<feature type="transmembrane region" description="Helical" evidence="1">
    <location>
        <begin position="6"/>
        <end position="25"/>
    </location>
</feature>
<feature type="transmembrane region" description="Helical" evidence="1">
    <location>
        <begin position="255"/>
        <end position="274"/>
    </location>
</feature>
<reference evidence="3" key="1">
    <citation type="submission" date="2016-10" db="EMBL/GenBank/DDBJ databases">
        <title>High microdiversification within the ubiquitous acI lineage of Actinobacteria.</title>
        <authorList>
            <person name="Neuenschwander S.M."/>
            <person name="Salcher M."/>
            <person name="Ghai R."/>
            <person name="Pernthaler J."/>
        </authorList>
    </citation>
    <scope>NUCLEOTIDE SEQUENCE [LARGE SCALE GENOMIC DNA]</scope>
</reference>
<feature type="transmembrane region" description="Helical" evidence="1">
    <location>
        <begin position="164"/>
        <end position="188"/>
    </location>
</feature>
<feature type="transmembrane region" description="Helical" evidence="1">
    <location>
        <begin position="133"/>
        <end position="152"/>
    </location>
</feature>
<organism evidence="2 3">
    <name type="scientific">Candidatus Nanopelagicus limnae</name>
    <dbReference type="NCBI Taxonomy" id="1884634"/>
    <lineage>
        <taxon>Bacteria</taxon>
        <taxon>Bacillati</taxon>
        <taxon>Actinomycetota</taxon>
        <taxon>Actinomycetes</taxon>
        <taxon>Candidatus Nanopelagicales</taxon>
        <taxon>Candidatus Nanopelagicaceae</taxon>
        <taxon>Candidatus Nanopelagicus</taxon>
    </lineage>
</organism>
<name>A0A249JZL8_9ACTN</name>
<feature type="transmembrane region" description="Helical" evidence="1">
    <location>
        <begin position="229"/>
        <end position="249"/>
    </location>
</feature>
<feature type="transmembrane region" description="Helical" evidence="1">
    <location>
        <begin position="72"/>
        <end position="90"/>
    </location>
</feature>